<dbReference type="AlphaFoldDB" id="G8X2G6"/>
<dbReference type="SUPFAM" id="SSF144083">
    <property type="entry name" value="Magnesium transport protein CorA, transmembrane region"/>
    <property type="match status" value="1"/>
</dbReference>
<dbReference type="HOGENOM" id="CLU_007127_0_2_11"/>
<keyword evidence="11" id="KW-1185">Reference proteome</keyword>
<keyword evidence="6 9" id="KW-1133">Transmembrane helix</keyword>
<keyword evidence="4" id="KW-1003">Cell membrane</keyword>
<protein>
    <submittedName>
        <fullName evidence="10">Mg2+ transporter protein</fullName>
    </submittedName>
</protein>
<dbReference type="Proteomes" id="UP000007842">
    <property type="component" value="Chromosome"/>
</dbReference>
<organism evidence="10 11">
    <name type="scientific">Streptantibioticus cattleyicolor (strain ATCC 35852 / DSM 46488 / JCM 4925 / NBRC 14057 / NRRL 8057)</name>
    <name type="common">Streptomyces cattleya</name>
    <dbReference type="NCBI Taxonomy" id="1003195"/>
    <lineage>
        <taxon>Bacteria</taxon>
        <taxon>Bacillati</taxon>
        <taxon>Actinomycetota</taxon>
        <taxon>Actinomycetes</taxon>
        <taxon>Kitasatosporales</taxon>
        <taxon>Streptomycetaceae</taxon>
        <taxon>Streptantibioticus</taxon>
    </lineage>
</organism>
<dbReference type="PANTHER" id="PTHR46494:SF1">
    <property type="entry name" value="CORA FAMILY METAL ION TRANSPORTER (EUROFUNG)"/>
    <property type="match status" value="1"/>
</dbReference>
<keyword evidence="3" id="KW-0813">Transport</keyword>
<dbReference type="InterPro" id="IPR002523">
    <property type="entry name" value="MgTranspt_CorA/ZnTranspt_ZntB"/>
</dbReference>
<name>G8X2G6_STREN</name>
<dbReference type="InterPro" id="IPR045863">
    <property type="entry name" value="CorA_TM1_TM2"/>
</dbReference>
<dbReference type="KEGG" id="scy:SCATT_27110"/>
<evidence type="ECO:0000256" key="7">
    <source>
        <dbReference type="ARBA" id="ARBA00023136"/>
    </source>
</evidence>
<comment type="subcellular location">
    <subcellularLocation>
        <location evidence="1">Cell membrane</location>
        <topology evidence="1">Multi-pass membrane protein</topology>
    </subcellularLocation>
</comment>
<evidence type="ECO:0000313" key="10">
    <source>
        <dbReference type="EMBL" id="AEW95082.1"/>
    </source>
</evidence>
<dbReference type="Gene3D" id="3.30.460.20">
    <property type="entry name" value="CorA soluble domain-like"/>
    <property type="match status" value="1"/>
</dbReference>
<feature type="region of interest" description="Disordered" evidence="8">
    <location>
        <begin position="1"/>
        <end position="32"/>
    </location>
</feature>
<evidence type="ECO:0000256" key="8">
    <source>
        <dbReference type="SAM" id="MobiDB-lite"/>
    </source>
</evidence>
<evidence type="ECO:0000256" key="4">
    <source>
        <dbReference type="ARBA" id="ARBA00022475"/>
    </source>
</evidence>
<keyword evidence="5 9" id="KW-0812">Transmembrane</keyword>
<evidence type="ECO:0000313" key="11">
    <source>
        <dbReference type="Proteomes" id="UP000007842"/>
    </source>
</evidence>
<sequence length="389" mass="43078">MSAPALARPSLDGRLSSGGAVREVVSRPAPDPPWSRLAASGIRWNPDGEPIGTGSAGRLLATLCAMARTRLYRNGSLVAEDFPVQEISAHLADPGSVVWLDLHRPGPADFAMVREEFGLHELAVEDALHEGQRPKLDRYRTHDFLSAYAVTVAADSAELLVSEVAVFLTSQALITVRKDDGLVVDDVIARWDQAPELAGHGVGFLLHGLLDHLVDGHFTAVQRLDDAIENLEELLFEEGRKQIQTVQRRLYALRKSLVGLRRVVLPMREVVNALMRSGRPVVTEPLTPYYQDVYDHVLRVTEWTESLRDLMNSVVETNLSVQANRVNVIMKKVTSWAAIIAVPTAITGFYGQNLPYPGFARQWGFILSTALIVVLSVLLYVVFKHKDWI</sequence>
<dbReference type="CDD" id="cd12822">
    <property type="entry name" value="TmCorA-like"/>
    <property type="match status" value="1"/>
</dbReference>
<evidence type="ECO:0000256" key="1">
    <source>
        <dbReference type="ARBA" id="ARBA00004651"/>
    </source>
</evidence>
<evidence type="ECO:0000256" key="3">
    <source>
        <dbReference type="ARBA" id="ARBA00022448"/>
    </source>
</evidence>
<proteinExistence type="inferred from homology"/>
<accession>G8X2G6</accession>
<evidence type="ECO:0000256" key="6">
    <source>
        <dbReference type="ARBA" id="ARBA00022989"/>
    </source>
</evidence>
<reference evidence="11" key="1">
    <citation type="submission" date="2011-12" db="EMBL/GenBank/DDBJ databases">
        <title>Complete genome sequence of Streptomyces cattleya strain DSM 46488.</title>
        <authorList>
            <person name="Ou H.-Y."/>
            <person name="Li P."/>
            <person name="Zhao C."/>
            <person name="O'Hagan D."/>
            <person name="Deng Z."/>
        </authorList>
    </citation>
    <scope>NUCLEOTIDE SEQUENCE [LARGE SCALE GENOMIC DNA]</scope>
    <source>
        <strain evidence="11">ATCC 35852 / DSM 46488 / JCM 4925 / NBRC 14057 / NRRL 8057</strain>
    </source>
</reference>
<dbReference type="GO" id="GO:0015087">
    <property type="term" value="F:cobalt ion transmembrane transporter activity"/>
    <property type="evidence" value="ECO:0007669"/>
    <property type="project" value="TreeGrafter"/>
</dbReference>
<gene>
    <name evidence="10" type="ordered locus">SCATT_27110</name>
</gene>
<dbReference type="Gene3D" id="1.20.58.340">
    <property type="entry name" value="Magnesium transport protein CorA, transmembrane region"/>
    <property type="match status" value="2"/>
</dbReference>
<dbReference type="eggNOG" id="COG0598">
    <property type="taxonomic scope" value="Bacteria"/>
</dbReference>
<evidence type="ECO:0000256" key="9">
    <source>
        <dbReference type="SAM" id="Phobius"/>
    </source>
</evidence>
<dbReference type="SUPFAM" id="SSF143865">
    <property type="entry name" value="CorA soluble domain-like"/>
    <property type="match status" value="1"/>
</dbReference>
<dbReference type="GO" id="GO:0050897">
    <property type="term" value="F:cobalt ion binding"/>
    <property type="evidence" value="ECO:0007669"/>
    <property type="project" value="TreeGrafter"/>
</dbReference>
<dbReference type="PATRIC" id="fig|1003195.29.peg.2715"/>
<dbReference type="InterPro" id="IPR045861">
    <property type="entry name" value="CorA_cytoplasmic_dom"/>
</dbReference>
<feature type="transmembrane region" description="Helical" evidence="9">
    <location>
        <begin position="363"/>
        <end position="383"/>
    </location>
</feature>
<comment type="similarity">
    <text evidence="2">Belongs to the CorA metal ion transporter (MIT) (TC 1.A.35) family.</text>
</comment>
<dbReference type="PANTHER" id="PTHR46494">
    <property type="entry name" value="CORA FAMILY METAL ION TRANSPORTER (EUROFUNG)"/>
    <property type="match status" value="1"/>
</dbReference>
<dbReference type="Pfam" id="PF01544">
    <property type="entry name" value="CorA"/>
    <property type="match status" value="1"/>
</dbReference>
<dbReference type="GO" id="GO:0005886">
    <property type="term" value="C:plasma membrane"/>
    <property type="evidence" value="ECO:0007669"/>
    <property type="project" value="UniProtKB-SubCell"/>
</dbReference>
<evidence type="ECO:0000256" key="5">
    <source>
        <dbReference type="ARBA" id="ARBA00022692"/>
    </source>
</evidence>
<evidence type="ECO:0000256" key="2">
    <source>
        <dbReference type="ARBA" id="ARBA00009765"/>
    </source>
</evidence>
<keyword evidence="7 9" id="KW-0472">Membrane</keyword>
<dbReference type="STRING" id="1003195.SCATT_27110"/>
<dbReference type="EMBL" id="CP003219">
    <property type="protein sequence ID" value="AEW95082.1"/>
    <property type="molecule type" value="Genomic_DNA"/>
</dbReference>
<feature type="transmembrane region" description="Helical" evidence="9">
    <location>
        <begin position="333"/>
        <end position="351"/>
    </location>
</feature>
<dbReference type="GO" id="GO:0015095">
    <property type="term" value="F:magnesium ion transmembrane transporter activity"/>
    <property type="evidence" value="ECO:0007669"/>
    <property type="project" value="TreeGrafter"/>
</dbReference>
<dbReference type="GO" id="GO:0000287">
    <property type="term" value="F:magnesium ion binding"/>
    <property type="evidence" value="ECO:0007669"/>
    <property type="project" value="TreeGrafter"/>
</dbReference>